<dbReference type="PROSITE" id="PS51318">
    <property type="entry name" value="TAT"/>
    <property type="match status" value="1"/>
</dbReference>
<organism evidence="4 5">
    <name type="scientific">Pseudonocardia aurantiaca</name>
    <dbReference type="NCBI Taxonomy" id="75290"/>
    <lineage>
        <taxon>Bacteria</taxon>
        <taxon>Bacillati</taxon>
        <taxon>Actinomycetota</taxon>
        <taxon>Actinomycetes</taxon>
        <taxon>Pseudonocardiales</taxon>
        <taxon>Pseudonocardiaceae</taxon>
        <taxon>Pseudonocardia</taxon>
    </lineage>
</organism>
<dbReference type="InterPro" id="IPR014337">
    <property type="entry name" value="Ectoine_EhuB"/>
</dbReference>
<proteinExistence type="predicted"/>
<dbReference type="Gene3D" id="3.40.190.10">
    <property type="entry name" value="Periplasmic binding protein-like II"/>
    <property type="match status" value="2"/>
</dbReference>
<name>A0ABW4FP85_9PSEU</name>
<evidence type="ECO:0000313" key="4">
    <source>
        <dbReference type="EMBL" id="MFD1532193.1"/>
    </source>
</evidence>
<dbReference type="PROSITE" id="PS51257">
    <property type="entry name" value="PROKAR_LIPOPROTEIN"/>
    <property type="match status" value="1"/>
</dbReference>
<dbReference type="Pfam" id="PF00497">
    <property type="entry name" value="SBP_bac_3"/>
    <property type="match status" value="1"/>
</dbReference>
<evidence type="ECO:0000313" key="5">
    <source>
        <dbReference type="Proteomes" id="UP001597145"/>
    </source>
</evidence>
<reference evidence="5" key="1">
    <citation type="journal article" date="2019" name="Int. J. Syst. Evol. Microbiol.">
        <title>The Global Catalogue of Microorganisms (GCM) 10K type strain sequencing project: providing services to taxonomists for standard genome sequencing and annotation.</title>
        <authorList>
            <consortium name="The Broad Institute Genomics Platform"/>
            <consortium name="The Broad Institute Genome Sequencing Center for Infectious Disease"/>
            <person name="Wu L."/>
            <person name="Ma J."/>
        </authorList>
    </citation>
    <scope>NUCLEOTIDE SEQUENCE [LARGE SCALE GENOMIC DNA]</scope>
    <source>
        <strain evidence="5">JCM 12165</strain>
    </source>
</reference>
<dbReference type="SUPFAM" id="SSF53850">
    <property type="entry name" value="Periplasmic binding protein-like II"/>
    <property type="match status" value="1"/>
</dbReference>
<dbReference type="RefSeq" id="WP_343980902.1">
    <property type="nucleotide sequence ID" value="NZ_BAAAJG010000012.1"/>
</dbReference>
<dbReference type="EMBL" id="JBHUCP010000017">
    <property type="protein sequence ID" value="MFD1532193.1"/>
    <property type="molecule type" value="Genomic_DNA"/>
</dbReference>
<feature type="chain" id="PRO_5046165394" evidence="2">
    <location>
        <begin position="21"/>
        <end position="288"/>
    </location>
</feature>
<keyword evidence="5" id="KW-1185">Reference proteome</keyword>
<evidence type="ECO:0000256" key="1">
    <source>
        <dbReference type="ARBA" id="ARBA00022729"/>
    </source>
</evidence>
<gene>
    <name evidence="4" type="primary">ehuB</name>
    <name evidence="4" type="ORF">ACFSCY_22440</name>
</gene>
<dbReference type="NCBIfam" id="TIGR02995">
    <property type="entry name" value="ectoine_ehuB"/>
    <property type="match status" value="1"/>
</dbReference>
<dbReference type="PANTHER" id="PTHR35936">
    <property type="entry name" value="MEMBRANE-BOUND LYTIC MUREIN TRANSGLYCOSYLASE F"/>
    <property type="match status" value="1"/>
</dbReference>
<evidence type="ECO:0000256" key="2">
    <source>
        <dbReference type="SAM" id="SignalP"/>
    </source>
</evidence>
<dbReference type="InterPro" id="IPR006311">
    <property type="entry name" value="TAT_signal"/>
</dbReference>
<keyword evidence="1 2" id="KW-0732">Signal</keyword>
<sequence>MLSRRRLLALAAAIPIGAAAACGSPAGSTLERARQAGTLRIGISGERPYGYADAGGRVTGVQPEVARAVLTRLGVPGLDAVQVPFDQLLTRLRDGQFDLVAAGMTVTPARCGQVAFTRPDFVAPPAFLVRTGNPRRVQTFADVARSGVRLAVLAGSAEIDYARAAGVADDRLQIVGSQSELFRAVATRKVPVGALTRISLADELRRNPGEAVEITAPVTPMVEGRAVVPGAAFAVRTGETELLAAFNAELTAIQESGEWLRITRPFGMTEANLPRPDLTTEALCRPAS</sequence>
<dbReference type="PANTHER" id="PTHR35936:SF17">
    <property type="entry name" value="ARGININE-BINDING EXTRACELLULAR PROTEIN ARTP"/>
    <property type="match status" value="1"/>
</dbReference>
<feature type="signal peptide" evidence="2">
    <location>
        <begin position="1"/>
        <end position="20"/>
    </location>
</feature>
<dbReference type="Proteomes" id="UP001597145">
    <property type="component" value="Unassembled WGS sequence"/>
</dbReference>
<dbReference type="InterPro" id="IPR001638">
    <property type="entry name" value="Solute-binding_3/MltF_N"/>
</dbReference>
<protein>
    <submittedName>
        <fullName evidence="4">Ectoine/hydroxyectoine ABC transporter substrate-binding protein EhuB</fullName>
    </submittedName>
</protein>
<dbReference type="SMART" id="SM00062">
    <property type="entry name" value="PBPb"/>
    <property type="match status" value="1"/>
</dbReference>
<evidence type="ECO:0000259" key="3">
    <source>
        <dbReference type="SMART" id="SM00062"/>
    </source>
</evidence>
<accession>A0ABW4FP85</accession>
<comment type="caution">
    <text evidence="4">The sequence shown here is derived from an EMBL/GenBank/DDBJ whole genome shotgun (WGS) entry which is preliminary data.</text>
</comment>
<feature type="domain" description="Solute-binding protein family 3/N-terminal" evidence="3">
    <location>
        <begin position="38"/>
        <end position="270"/>
    </location>
</feature>